<dbReference type="SUPFAM" id="SSF54506">
    <property type="entry name" value="Diaminopimelate epimerase-like"/>
    <property type="match status" value="1"/>
</dbReference>
<protein>
    <submittedName>
        <fullName evidence="2">Phenazine biosynthesis protein PhzF</fullName>
    </submittedName>
</protein>
<dbReference type="STRING" id="1215089.BBI08_16550"/>
<dbReference type="NCBIfam" id="TIGR00654">
    <property type="entry name" value="PhzF_family"/>
    <property type="match status" value="1"/>
</dbReference>
<reference evidence="3" key="1">
    <citation type="submission" date="2016-07" db="EMBL/GenBank/DDBJ databases">
        <authorList>
            <person name="See-Too W.S."/>
        </authorList>
    </citation>
    <scope>NUCLEOTIDE SEQUENCE [LARGE SCALE GENOMIC DNA]</scope>
    <source>
        <strain evidence="3">DSM 24743</strain>
    </source>
</reference>
<proteinExistence type="predicted"/>
<dbReference type="GO" id="GO:0016853">
    <property type="term" value="F:isomerase activity"/>
    <property type="evidence" value="ECO:0007669"/>
    <property type="project" value="TreeGrafter"/>
</dbReference>
<gene>
    <name evidence="2" type="ORF">BBI08_16550</name>
</gene>
<dbReference type="AlphaFoldDB" id="A0A1C7DV32"/>
<name>A0A1C7DV32_9BACL</name>
<evidence type="ECO:0000256" key="1">
    <source>
        <dbReference type="PIRSR" id="PIRSR016184-1"/>
    </source>
</evidence>
<dbReference type="InterPro" id="IPR003719">
    <property type="entry name" value="Phenazine_PhzF-like"/>
</dbReference>
<dbReference type="PANTHER" id="PTHR13774:SF32">
    <property type="entry name" value="ANTISENSE-ENHANCING SEQUENCE 1"/>
    <property type="match status" value="1"/>
</dbReference>
<reference evidence="3" key="2">
    <citation type="submission" date="2016-10" db="EMBL/GenBank/DDBJ databases">
        <authorList>
            <person name="See-Too W.S."/>
        </authorList>
    </citation>
    <scope>NUCLEOTIDE SEQUENCE [LARGE SCALE GENOMIC DNA]</scope>
    <source>
        <strain evidence="3">DSM 24743</strain>
    </source>
</reference>
<dbReference type="PANTHER" id="PTHR13774">
    <property type="entry name" value="PHENAZINE BIOSYNTHESIS PROTEIN"/>
    <property type="match status" value="1"/>
</dbReference>
<dbReference type="RefSeq" id="WP_065528522.1">
    <property type="nucleotide sequence ID" value="NZ_CP016537.2"/>
</dbReference>
<dbReference type="Gene3D" id="3.10.310.10">
    <property type="entry name" value="Diaminopimelate Epimerase, Chain A, domain 1"/>
    <property type="match status" value="2"/>
</dbReference>
<evidence type="ECO:0000313" key="2">
    <source>
        <dbReference type="EMBL" id="ANU15366.1"/>
    </source>
</evidence>
<dbReference type="Proteomes" id="UP000092687">
    <property type="component" value="Chromosome"/>
</dbReference>
<organism evidence="2 3">
    <name type="scientific">Planococcus halocryophilus</name>
    <dbReference type="NCBI Taxonomy" id="1215089"/>
    <lineage>
        <taxon>Bacteria</taxon>
        <taxon>Bacillati</taxon>
        <taxon>Bacillota</taxon>
        <taxon>Bacilli</taxon>
        <taxon>Bacillales</taxon>
        <taxon>Caryophanaceae</taxon>
        <taxon>Planococcus</taxon>
    </lineage>
</organism>
<evidence type="ECO:0000313" key="3">
    <source>
        <dbReference type="Proteomes" id="UP000092687"/>
    </source>
</evidence>
<accession>A0A1C7DV32</accession>
<feature type="active site" evidence="1">
    <location>
        <position position="47"/>
    </location>
</feature>
<dbReference type="PIRSF" id="PIRSF016184">
    <property type="entry name" value="PhzC_PhzF"/>
    <property type="match status" value="1"/>
</dbReference>
<sequence length="306" mass="34118">MKTLKYTLVDVFTTQSFGGNQLAVFHDGSNLTTKTMQQIANELNLSETAFICSPKKPQNQINLRIFTPQVELPIAGHPTIGTAFVMAYLKMLPTQDGVNEWVFEEEHGDISVTVFLNKEKITKVEMIQPLPVFGEILTRQALVADLLSLPKGELDSRFPIQTVSSGLPFLFVPLRSIAAMREINFRTDVWERHFSRNPDRQHIFTFTTETEYDDSTVHCRMFAPAMGISEDPATGAASGPLGAFLVEHGAIDKKADGNYVIRSEQGFEMGRPSFIDIMINKNNQQYEKVKIGGTAIVVGQGELYVP</sequence>
<dbReference type="KEGG" id="phc:BBI08_16550"/>
<dbReference type="OrthoDB" id="9788221at2"/>
<dbReference type="EMBL" id="CP016537">
    <property type="protein sequence ID" value="ANU15366.1"/>
    <property type="molecule type" value="Genomic_DNA"/>
</dbReference>
<keyword evidence="3" id="KW-1185">Reference proteome</keyword>
<dbReference type="GO" id="GO:0005737">
    <property type="term" value="C:cytoplasm"/>
    <property type="evidence" value="ECO:0007669"/>
    <property type="project" value="TreeGrafter"/>
</dbReference>
<dbReference type="Pfam" id="PF02567">
    <property type="entry name" value="PhzC-PhzF"/>
    <property type="match status" value="1"/>
</dbReference>